<dbReference type="AlphaFoldDB" id="A0AAD9MUK0"/>
<feature type="compositionally biased region" description="Basic and acidic residues" evidence="1">
    <location>
        <begin position="292"/>
        <end position="307"/>
    </location>
</feature>
<dbReference type="Proteomes" id="UP001208570">
    <property type="component" value="Unassembled WGS sequence"/>
</dbReference>
<feature type="compositionally biased region" description="Low complexity" evidence="1">
    <location>
        <begin position="678"/>
        <end position="693"/>
    </location>
</feature>
<feature type="compositionally biased region" description="Acidic residues" evidence="1">
    <location>
        <begin position="513"/>
        <end position="532"/>
    </location>
</feature>
<feature type="region of interest" description="Disordered" evidence="1">
    <location>
        <begin position="431"/>
        <end position="604"/>
    </location>
</feature>
<feature type="compositionally biased region" description="Basic and acidic residues" evidence="1">
    <location>
        <begin position="499"/>
        <end position="511"/>
    </location>
</feature>
<proteinExistence type="predicted"/>
<comment type="caution">
    <text evidence="2">The sequence shown here is derived from an EMBL/GenBank/DDBJ whole genome shotgun (WGS) entry which is preliminary data.</text>
</comment>
<gene>
    <name evidence="2" type="ORF">LSH36_640g01093</name>
</gene>
<dbReference type="EMBL" id="JAODUP010000640">
    <property type="protein sequence ID" value="KAK2146005.1"/>
    <property type="molecule type" value="Genomic_DNA"/>
</dbReference>
<evidence type="ECO:0000313" key="2">
    <source>
        <dbReference type="EMBL" id="KAK2146005.1"/>
    </source>
</evidence>
<protein>
    <submittedName>
        <fullName evidence="2">Uncharacterized protein</fullName>
    </submittedName>
</protein>
<reference evidence="2" key="1">
    <citation type="journal article" date="2023" name="Mol. Biol. Evol.">
        <title>Third-Generation Sequencing Reveals the Adaptive Role of the Epigenome in Three Deep-Sea Polychaetes.</title>
        <authorList>
            <person name="Perez M."/>
            <person name="Aroh O."/>
            <person name="Sun Y."/>
            <person name="Lan Y."/>
            <person name="Juniper S.K."/>
            <person name="Young C.R."/>
            <person name="Angers B."/>
            <person name="Qian P.Y."/>
        </authorList>
    </citation>
    <scope>NUCLEOTIDE SEQUENCE</scope>
    <source>
        <strain evidence="2">P08H-3</strain>
    </source>
</reference>
<feature type="region of interest" description="Disordered" evidence="1">
    <location>
        <begin position="287"/>
        <end position="351"/>
    </location>
</feature>
<feature type="compositionally biased region" description="Polar residues" evidence="1">
    <location>
        <begin position="652"/>
        <end position="671"/>
    </location>
</feature>
<evidence type="ECO:0000256" key="1">
    <source>
        <dbReference type="SAM" id="MobiDB-lite"/>
    </source>
</evidence>
<feature type="compositionally biased region" description="Basic and acidic residues" evidence="1">
    <location>
        <begin position="325"/>
        <end position="335"/>
    </location>
</feature>
<accession>A0AAD9MUK0</accession>
<feature type="compositionally biased region" description="Acidic residues" evidence="1">
    <location>
        <begin position="336"/>
        <end position="348"/>
    </location>
</feature>
<organism evidence="2 3">
    <name type="scientific">Paralvinella palmiformis</name>
    <dbReference type="NCBI Taxonomy" id="53620"/>
    <lineage>
        <taxon>Eukaryota</taxon>
        <taxon>Metazoa</taxon>
        <taxon>Spiralia</taxon>
        <taxon>Lophotrochozoa</taxon>
        <taxon>Annelida</taxon>
        <taxon>Polychaeta</taxon>
        <taxon>Sedentaria</taxon>
        <taxon>Canalipalpata</taxon>
        <taxon>Terebellida</taxon>
        <taxon>Terebelliformia</taxon>
        <taxon>Alvinellidae</taxon>
        <taxon>Paralvinella</taxon>
    </lineage>
</organism>
<feature type="region of interest" description="Disordered" evidence="1">
    <location>
        <begin position="623"/>
        <end position="700"/>
    </location>
</feature>
<name>A0AAD9MUK0_9ANNE</name>
<feature type="compositionally biased region" description="Basic and acidic residues" evidence="1">
    <location>
        <begin position="446"/>
        <end position="477"/>
    </location>
</feature>
<keyword evidence="3" id="KW-1185">Reference proteome</keyword>
<sequence length="719" mass="79899">MVCTEHESSEEDVDVILPPRETGLKETWEEVVTYEYEYDKETGVKKIILKPKVIENRKTEFFSSVDKETASPSKRQTLDSEITEIEPESVIVYEYGEMISMYSDTTVSDIYLNNSLELGSSGAEGAYAGVERAIDIMVSQELRSAISEVTGQPVASVSNREMTANSMVTTEDCHDNQEPLPVHQSTVEIPTDIEIDTAQMTPNLKKAVELLRNKYNIVKMSREATPIPQELVEDSQLGEGCTINNEPLPQGTGYYVDDQMMDEVQEELETVMIELNKMDLARAVPLKSKAAHPKEGSWTETKVDRSGSESSDTDTLVETVPYATEKQRDGDRTDDTGNDDDDDDDETSGENMIFDMDDVFVKVVTTKDGRIKKIKILEGKEGGDTKKIVSPHTDRPFVAGDDEMAAASTEQSRVSDQQYFTKMFYQEDFLAGDEQYESGSGESDELSERRTESHEEGGKSESSEAELARHGDEHETGDSVTDSYFERISETAGSYYQDYDVRNLPDDHSTDSETSDEDDDDDEEYYEEDEERESPMRSLSPIAEEADGHEAGVVGLPSSSSSHQRQTITDSSEEDDEDEDQIEDSDGSVEVQRAERLSPQLIRQLSESQEDLEILKEFVRNAGCSPSEESDHNSCRLSPSVDRHSDVVSSVAQQHQQRATPTDGSGEQTSAVGKESITRLTTSQSLTSESTSSDPNVDSESDIITQKLALEGFLSSLGK</sequence>
<evidence type="ECO:0000313" key="3">
    <source>
        <dbReference type="Proteomes" id="UP001208570"/>
    </source>
</evidence>
<feature type="compositionally biased region" description="Acidic residues" evidence="1">
    <location>
        <begin position="571"/>
        <end position="587"/>
    </location>
</feature>